<proteinExistence type="predicted"/>
<evidence type="ECO:0000313" key="1">
    <source>
        <dbReference type="EMBL" id="CAB4883973.1"/>
    </source>
</evidence>
<protein>
    <submittedName>
        <fullName evidence="1">Unannotated protein</fullName>
    </submittedName>
</protein>
<dbReference type="AlphaFoldDB" id="A0A6J7EX23"/>
<organism evidence="1">
    <name type="scientific">freshwater metagenome</name>
    <dbReference type="NCBI Taxonomy" id="449393"/>
    <lineage>
        <taxon>unclassified sequences</taxon>
        <taxon>metagenomes</taxon>
        <taxon>ecological metagenomes</taxon>
    </lineage>
</organism>
<sequence length="78" mass="8393">MPADRSTEIEKSICILLMPACPKSIAQSDQMNAASTPTLMSVSMVAARCRRLVNAARWNGQAPHVVTGVASPRQTHCQ</sequence>
<gene>
    <name evidence="1" type="ORF">UFOPK3417_01662</name>
</gene>
<reference evidence="1" key="1">
    <citation type="submission" date="2020-05" db="EMBL/GenBank/DDBJ databases">
        <authorList>
            <person name="Chiriac C."/>
            <person name="Salcher M."/>
            <person name="Ghai R."/>
            <person name="Kavagutti S V."/>
        </authorList>
    </citation>
    <scope>NUCLEOTIDE SEQUENCE</scope>
</reference>
<accession>A0A6J7EX23</accession>
<dbReference type="EMBL" id="CAFBLR010000198">
    <property type="protein sequence ID" value="CAB4883973.1"/>
    <property type="molecule type" value="Genomic_DNA"/>
</dbReference>
<name>A0A6J7EX23_9ZZZZ</name>